<proteinExistence type="predicted"/>
<evidence type="ECO:0000313" key="1">
    <source>
        <dbReference type="EMBL" id="KAK9324494.1"/>
    </source>
</evidence>
<comment type="caution">
    <text evidence="1">The sequence shown here is derived from an EMBL/GenBank/DDBJ whole genome shotgun (WGS) entry which is preliminary data.</text>
</comment>
<protein>
    <submittedName>
        <fullName evidence="1">Major facilitator superfamily domain-containing protein</fullName>
    </submittedName>
</protein>
<dbReference type="Proteomes" id="UP001489719">
    <property type="component" value="Unassembled WGS sequence"/>
</dbReference>
<dbReference type="EMBL" id="MU970049">
    <property type="protein sequence ID" value="KAK9324494.1"/>
    <property type="molecule type" value="Genomic_DNA"/>
</dbReference>
<sequence length="548" mass="59309">MAASSSFIASAAIDMEPVSVTSSAHNASYASVRRPSDAMTRSSKTVLIHYSRPGVERDPRELRSTDAIELSDLVVNSDRASDVAAEAEEASIGSGRSSPESSSRSDSEPDVQRVYTFAEVPMNKWRLVACCWTVLALGLNDGAPGALLPYMEEYYKVNYAEVSTIWMANTFGFIVTAVISHYVYVRIGRAGMLTVGPAILVVMYALIVSAPPFPVVILGFFCGGLGMACVVANVNVFLTYLEHTEACFGLVHGSYGFGATISPLIATAMVSRGIKWSYFYFIMLFFNAVGILLSAWAFKGCDRDLGTLHMLKKYQKLGNASMTRDAIVPVTSIASNMPPMTVGLENPVSFEKERSVYRQALRDPVTWLAAALILFYQGAEVSIGGWIVSFMIDSRHGDPTAVGYVASGFWAGITIGRFVLNQFLTKLLSPRLVIYVLLGVAASFELITWLVPNMVGGAVAVSIVGLFVGPMYPSAITAISQLLPRRSQNFSLTIVTAFGSCGGALWPFITGLLAQTKGTFVVHPVAIGLFTGMCVCWSFIPFSRRKRD</sequence>
<name>A0ACC3TTM0_9ASCO</name>
<keyword evidence="2" id="KW-1185">Reference proteome</keyword>
<organism evidence="1 2">
    <name type="scientific">Lipomyces orientalis</name>
    <dbReference type="NCBI Taxonomy" id="1233043"/>
    <lineage>
        <taxon>Eukaryota</taxon>
        <taxon>Fungi</taxon>
        <taxon>Dikarya</taxon>
        <taxon>Ascomycota</taxon>
        <taxon>Saccharomycotina</taxon>
        <taxon>Lipomycetes</taxon>
        <taxon>Lipomycetales</taxon>
        <taxon>Lipomycetaceae</taxon>
        <taxon>Lipomyces</taxon>
    </lineage>
</organism>
<reference evidence="2" key="1">
    <citation type="journal article" date="2024" name="Front. Bioeng. Biotechnol.">
        <title>Genome-scale model development and genomic sequencing of the oleaginous clade Lipomyces.</title>
        <authorList>
            <person name="Czajka J.J."/>
            <person name="Han Y."/>
            <person name="Kim J."/>
            <person name="Mondo S.J."/>
            <person name="Hofstad B.A."/>
            <person name="Robles A."/>
            <person name="Haridas S."/>
            <person name="Riley R."/>
            <person name="LaButti K."/>
            <person name="Pangilinan J."/>
            <person name="Andreopoulos W."/>
            <person name="Lipzen A."/>
            <person name="Yan J."/>
            <person name="Wang M."/>
            <person name="Ng V."/>
            <person name="Grigoriev I.V."/>
            <person name="Spatafora J.W."/>
            <person name="Magnuson J.K."/>
            <person name="Baker S.E."/>
            <person name="Pomraning K.R."/>
        </authorList>
    </citation>
    <scope>NUCLEOTIDE SEQUENCE [LARGE SCALE GENOMIC DNA]</scope>
    <source>
        <strain evidence="2">CBS 10300</strain>
    </source>
</reference>
<evidence type="ECO:0000313" key="2">
    <source>
        <dbReference type="Proteomes" id="UP001489719"/>
    </source>
</evidence>
<accession>A0ACC3TTM0</accession>
<gene>
    <name evidence="1" type="ORF">V1517DRAFT_317176</name>
</gene>